<name>A0A2K4MS25_9NEIS</name>
<evidence type="ECO:0008006" key="4">
    <source>
        <dbReference type="Google" id="ProtNLM"/>
    </source>
</evidence>
<sequence>MSQALTFWLVGALVALIAEFMSGTFYLLMVSLAMACGGLAAWLGAPELWQWLLASVSGIAGVLLVRQRRRRIAAPPRPQDDPDWGRQVEILALTSPGHARIHYRGAEWDAELLDPALHAGATGYIAGRQGNLFKIASTQPE</sequence>
<dbReference type="AlphaFoldDB" id="A0A2K4MS25"/>
<dbReference type="RefSeq" id="WP_103317701.1">
    <property type="nucleotide sequence ID" value="NZ_PPTF01000015.1"/>
</dbReference>
<feature type="transmembrane region" description="Helical" evidence="1">
    <location>
        <begin position="7"/>
        <end position="28"/>
    </location>
</feature>
<keyword evidence="1" id="KW-0472">Membrane</keyword>
<dbReference type="EMBL" id="PPTF01000015">
    <property type="protein sequence ID" value="POA99901.1"/>
    <property type="molecule type" value="Genomic_DNA"/>
</dbReference>
<proteinExistence type="predicted"/>
<evidence type="ECO:0000313" key="3">
    <source>
        <dbReference type="Proteomes" id="UP000236416"/>
    </source>
</evidence>
<dbReference type="Proteomes" id="UP000236416">
    <property type="component" value="Unassembled WGS sequence"/>
</dbReference>
<keyword evidence="1" id="KW-1133">Transmembrane helix</keyword>
<evidence type="ECO:0000313" key="2">
    <source>
        <dbReference type="EMBL" id="POA99901.1"/>
    </source>
</evidence>
<accession>A0A2K4MS25</accession>
<protein>
    <recommendedName>
        <fullName evidence="4">NfeD-like C-terminal domain-containing protein</fullName>
    </recommendedName>
</protein>
<keyword evidence="1" id="KW-0812">Transmembrane</keyword>
<evidence type="ECO:0000256" key="1">
    <source>
        <dbReference type="SAM" id="Phobius"/>
    </source>
</evidence>
<gene>
    <name evidence="2" type="ORF">C2134_03935</name>
</gene>
<feature type="transmembrane region" description="Helical" evidence="1">
    <location>
        <begin position="48"/>
        <end position="65"/>
    </location>
</feature>
<comment type="caution">
    <text evidence="2">The sequence shown here is derived from an EMBL/GenBank/DDBJ whole genome shotgun (WGS) entry which is preliminary data.</text>
</comment>
<reference evidence="2 3" key="1">
    <citation type="submission" date="2018-01" db="EMBL/GenBank/DDBJ databases">
        <title>Genomic Sequence of Chromobacterium MWU13-2610 from wild cranberry bogs within the Cape Cod National Seashore.</title>
        <authorList>
            <person name="O'Hara-Hanley K."/>
            <person name="Soby S."/>
            <person name="Harrison A."/>
        </authorList>
    </citation>
    <scope>NUCLEOTIDE SEQUENCE [LARGE SCALE GENOMIC DNA]</scope>
    <source>
        <strain evidence="2 3">MWU13-2610</strain>
    </source>
</reference>
<keyword evidence="3" id="KW-1185">Reference proteome</keyword>
<organism evidence="2 3">
    <name type="scientific">Chromobacterium sinusclupearum</name>
    <dbReference type="NCBI Taxonomy" id="2077146"/>
    <lineage>
        <taxon>Bacteria</taxon>
        <taxon>Pseudomonadati</taxon>
        <taxon>Pseudomonadota</taxon>
        <taxon>Betaproteobacteria</taxon>
        <taxon>Neisseriales</taxon>
        <taxon>Chromobacteriaceae</taxon>
        <taxon>Chromobacterium</taxon>
    </lineage>
</organism>